<dbReference type="EMBL" id="CAJJDN010000199">
    <property type="protein sequence ID" value="CAD8128875.1"/>
    <property type="molecule type" value="Genomic_DNA"/>
</dbReference>
<dbReference type="Proteomes" id="UP000692954">
    <property type="component" value="Unassembled WGS sequence"/>
</dbReference>
<sequence length="100" mass="11621">MIISKILNSKFLFLKSNLIEILFQSKFNNINKKQKCQLSHSLLFKFISQALLALAKQLYHNNIYILKIKNPQSSLGIDIKKKCKYKQSNCDSLDKGWARS</sequence>
<evidence type="ECO:0000313" key="2">
    <source>
        <dbReference type="Proteomes" id="UP000692954"/>
    </source>
</evidence>
<reference evidence="1" key="1">
    <citation type="submission" date="2021-01" db="EMBL/GenBank/DDBJ databases">
        <authorList>
            <consortium name="Genoscope - CEA"/>
            <person name="William W."/>
        </authorList>
    </citation>
    <scope>NUCLEOTIDE SEQUENCE</scope>
</reference>
<evidence type="ECO:0000313" key="1">
    <source>
        <dbReference type="EMBL" id="CAD8128875.1"/>
    </source>
</evidence>
<protein>
    <submittedName>
        <fullName evidence="1">Uncharacterized protein</fullName>
    </submittedName>
</protein>
<gene>
    <name evidence="1" type="ORF">PSON_ATCC_30995.1.T1990019</name>
</gene>
<accession>A0A8S1RPW4</accession>
<organism evidence="1 2">
    <name type="scientific">Paramecium sonneborni</name>
    <dbReference type="NCBI Taxonomy" id="65129"/>
    <lineage>
        <taxon>Eukaryota</taxon>
        <taxon>Sar</taxon>
        <taxon>Alveolata</taxon>
        <taxon>Ciliophora</taxon>
        <taxon>Intramacronucleata</taxon>
        <taxon>Oligohymenophorea</taxon>
        <taxon>Peniculida</taxon>
        <taxon>Parameciidae</taxon>
        <taxon>Paramecium</taxon>
    </lineage>
</organism>
<name>A0A8S1RPW4_9CILI</name>
<dbReference type="AlphaFoldDB" id="A0A8S1RPW4"/>
<keyword evidence="2" id="KW-1185">Reference proteome</keyword>
<comment type="caution">
    <text evidence="1">The sequence shown here is derived from an EMBL/GenBank/DDBJ whole genome shotgun (WGS) entry which is preliminary data.</text>
</comment>
<proteinExistence type="predicted"/>